<dbReference type="RefSeq" id="WP_052113266.1">
    <property type="nucleotide sequence ID" value="NZ_AVPL01000081.1"/>
</dbReference>
<protein>
    <recommendedName>
        <fullName evidence="3">ANTAR domain-containing protein</fullName>
    </recommendedName>
</protein>
<proteinExistence type="predicted"/>
<dbReference type="Gene3D" id="1.10.10.10">
    <property type="entry name" value="Winged helix-like DNA-binding domain superfamily/Winged helix DNA-binding domain"/>
    <property type="match status" value="1"/>
</dbReference>
<accession>A0A0A0JU98</accession>
<dbReference type="SMART" id="SM01012">
    <property type="entry name" value="ANTAR"/>
    <property type="match status" value="1"/>
</dbReference>
<dbReference type="Proteomes" id="UP000030013">
    <property type="component" value="Unassembled WGS sequence"/>
</dbReference>
<reference evidence="4 5" key="1">
    <citation type="submission" date="2013-08" db="EMBL/GenBank/DDBJ databases">
        <title>The genome sequence of Knoellia aerolata.</title>
        <authorList>
            <person name="Zhu W."/>
            <person name="Wang G."/>
        </authorList>
    </citation>
    <scope>NUCLEOTIDE SEQUENCE [LARGE SCALE GENOMIC DNA]</scope>
    <source>
        <strain evidence="4 5">DSM 18566</strain>
    </source>
</reference>
<dbReference type="PROSITE" id="PS50921">
    <property type="entry name" value="ANTAR"/>
    <property type="match status" value="1"/>
</dbReference>
<dbReference type="InterPro" id="IPR036388">
    <property type="entry name" value="WH-like_DNA-bd_sf"/>
</dbReference>
<dbReference type="SUPFAM" id="SSF55781">
    <property type="entry name" value="GAF domain-like"/>
    <property type="match status" value="1"/>
</dbReference>
<feature type="domain" description="ANTAR" evidence="3">
    <location>
        <begin position="163"/>
        <end position="224"/>
    </location>
</feature>
<dbReference type="AlphaFoldDB" id="A0A0A0JU98"/>
<evidence type="ECO:0000256" key="1">
    <source>
        <dbReference type="ARBA" id="ARBA00023015"/>
    </source>
</evidence>
<dbReference type="InterPro" id="IPR005561">
    <property type="entry name" value="ANTAR"/>
</dbReference>
<evidence type="ECO:0000259" key="3">
    <source>
        <dbReference type="PROSITE" id="PS50921"/>
    </source>
</evidence>
<name>A0A0A0JU98_9MICO</name>
<evidence type="ECO:0000313" key="4">
    <source>
        <dbReference type="EMBL" id="KGN39657.1"/>
    </source>
</evidence>
<dbReference type="Gene3D" id="3.30.450.40">
    <property type="match status" value="1"/>
</dbReference>
<dbReference type="eggNOG" id="COG3707">
    <property type="taxonomic scope" value="Bacteria"/>
</dbReference>
<keyword evidence="2" id="KW-0804">Transcription</keyword>
<evidence type="ECO:0000313" key="5">
    <source>
        <dbReference type="Proteomes" id="UP000030013"/>
    </source>
</evidence>
<comment type="caution">
    <text evidence="4">The sequence shown here is derived from an EMBL/GenBank/DDBJ whole genome shotgun (WGS) entry which is preliminary data.</text>
</comment>
<evidence type="ECO:0000256" key="2">
    <source>
        <dbReference type="ARBA" id="ARBA00023163"/>
    </source>
</evidence>
<dbReference type="Pfam" id="PF03861">
    <property type="entry name" value="ANTAR"/>
    <property type="match status" value="1"/>
</dbReference>
<keyword evidence="5" id="KW-1185">Reference proteome</keyword>
<sequence length="243" mass="25605">MTTTSVTDVLVQANAAMVGPHPDVTGAMADLLVGVTEVLSADAAAVLVTSDSSLEVLASTSHRVLDLEMYQAQVAEGPCIESLRTGAGISEHGVDAIRSRWPVAGPVILSSGYTAVHATPLRWHDETFGALNVFWADESDFEERLTDCRALGDAVTLVLLCGRLEDGALVESLRAALHRRTVVEQAKGALAHVLGIDPGDSFEALTDFGRREEIPLGHAAELVMALARTGTLGEHLAKSGHHG</sequence>
<dbReference type="GO" id="GO:0003723">
    <property type="term" value="F:RNA binding"/>
    <property type="evidence" value="ECO:0007669"/>
    <property type="project" value="InterPro"/>
</dbReference>
<dbReference type="InterPro" id="IPR029016">
    <property type="entry name" value="GAF-like_dom_sf"/>
</dbReference>
<dbReference type="EMBL" id="AVPL01000081">
    <property type="protein sequence ID" value="KGN39657.1"/>
    <property type="molecule type" value="Genomic_DNA"/>
</dbReference>
<organism evidence="4 5">
    <name type="scientific">Knoellia aerolata DSM 18566</name>
    <dbReference type="NCBI Taxonomy" id="1385519"/>
    <lineage>
        <taxon>Bacteria</taxon>
        <taxon>Bacillati</taxon>
        <taxon>Actinomycetota</taxon>
        <taxon>Actinomycetes</taxon>
        <taxon>Micrococcales</taxon>
        <taxon>Intrasporangiaceae</taxon>
        <taxon>Knoellia</taxon>
    </lineage>
</organism>
<keyword evidence="1" id="KW-0805">Transcription regulation</keyword>
<gene>
    <name evidence="4" type="ORF">N801_19660</name>
</gene>
<dbReference type="OrthoDB" id="4935162at2"/>
<dbReference type="STRING" id="1385519.N801_19660"/>